<keyword evidence="4 10" id="KW-0812">Transmembrane</keyword>
<keyword evidence="8 10" id="KW-0472">Membrane</keyword>
<evidence type="ECO:0000256" key="1">
    <source>
        <dbReference type="ARBA" id="ARBA00004571"/>
    </source>
</evidence>
<dbReference type="Gene3D" id="2.170.130.10">
    <property type="entry name" value="TonB-dependent receptor, plug domain"/>
    <property type="match status" value="1"/>
</dbReference>
<evidence type="ECO:0000256" key="10">
    <source>
        <dbReference type="PROSITE-ProRule" id="PRU01360"/>
    </source>
</evidence>
<evidence type="ECO:0000256" key="7">
    <source>
        <dbReference type="ARBA" id="ARBA00023077"/>
    </source>
</evidence>
<comment type="caution">
    <text evidence="14">The sequence shown here is derived from an EMBL/GenBank/DDBJ whole genome shotgun (WGS) entry which is preliminary data.</text>
</comment>
<dbReference type="PROSITE" id="PS52016">
    <property type="entry name" value="TONB_DEPENDENT_REC_3"/>
    <property type="match status" value="1"/>
</dbReference>
<dbReference type="GO" id="GO:0006811">
    <property type="term" value="P:monoatomic ion transport"/>
    <property type="evidence" value="ECO:0007669"/>
    <property type="project" value="UniProtKB-KW"/>
</dbReference>
<proteinExistence type="inferred from homology"/>
<dbReference type="InterPro" id="IPR039426">
    <property type="entry name" value="TonB-dep_rcpt-like"/>
</dbReference>
<evidence type="ECO:0000256" key="6">
    <source>
        <dbReference type="ARBA" id="ARBA00023065"/>
    </source>
</evidence>
<dbReference type="InterPro" id="IPR036942">
    <property type="entry name" value="Beta-barrel_TonB_sf"/>
</dbReference>
<dbReference type="Pfam" id="PF07715">
    <property type="entry name" value="Plug"/>
    <property type="match status" value="1"/>
</dbReference>
<evidence type="ECO:0000256" key="4">
    <source>
        <dbReference type="ARBA" id="ARBA00022692"/>
    </source>
</evidence>
<gene>
    <name evidence="14" type="ORF">V3330_05275</name>
</gene>
<comment type="similarity">
    <text evidence="10 11">Belongs to the TonB-dependent receptor family.</text>
</comment>
<evidence type="ECO:0000256" key="11">
    <source>
        <dbReference type="RuleBase" id="RU003357"/>
    </source>
</evidence>
<reference evidence="14 15" key="1">
    <citation type="submission" date="2024-02" db="EMBL/GenBank/DDBJ databases">
        <title>A novel Wenzhouxiangellaceae bacterium, isolated from coastal sediments.</title>
        <authorList>
            <person name="Du Z.-J."/>
            <person name="Ye Y.-Q."/>
            <person name="Zhang X.-Y."/>
        </authorList>
    </citation>
    <scope>NUCLEOTIDE SEQUENCE [LARGE SCALE GENOMIC DNA]</scope>
    <source>
        <strain evidence="14 15">CH-27</strain>
    </source>
</reference>
<evidence type="ECO:0000313" key="14">
    <source>
        <dbReference type="EMBL" id="MEJ8567028.1"/>
    </source>
</evidence>
<feature type="domain" description="TonB-dependent receptor plug" evidence="13">
    <location>
        <begin position="49"/>
        <end position="150"/>
    </location>
</feature>
<keyword evidence="5" id="KW-0732">Signal</keyword>
<dbReference type="RefSeq" id="WP_354694348.1">
    <property type="nucleotide sequence ID" value="NZ_JAZHOG010000003.1"/>
</dbReference>
<evidence type="ECO:0000259" key="12">
    <source>
        <dbReference type="Pfam" id="PF00593"/>
    </source>
</evidence>
<keyword evidence="15" id="KW-1185">Reference proteome</keyword>
<dbReference type="InterPro" id="IPR012910">
    <property type="entry name" value="Plug_dom"/>
</dbReference>
<dbReference type="GO" id="GO:0015889">
    <property type="term" value="P:cobalamin transport"/>
    <property type="evidence" value="ECO:0007669"/>
    <property type="project" value="TreeGrafter"/>
</dbReference>
<keyword evidence="14" id="KW-0675">Receptor</keyword>
<dbReference type="EMBL" id="JAZHOG010000003">
    <property type="protein sequence ID" value="MEJ8567028.1"/>
    <property type="molecule type" value="Genomic_DNA"/>
</dbReference>
<organism evidence="14 15">
    <name type="scientific">Elongatibacter sediminis</name>
    <dbReference type="NCBI Taxonomy" id="3119006"/>
    <lineage>
        <taxon>Bacteria</taxon>
        <taxon>Pseudomonadati</taxon>
        <taxon>Pseudomonadota</taxon>
        <taxon>Gammaproteobacteria</taxon>
        <taxon>Chromatiales</taxon>
        <taxon>Wenzhouxiangellaceae</taxon>
        <taxon>Elongatibacter</taxon>
    </lineage>
</organism>
<dbReference type="GO" id="GO:0009279">
    <property type="term" value="C:cell outer membrane"/>
    <property type="evidence" value="ECO:0007669"/>
    <property type="project" value="UniProtKB-SubCell"/>
</dbReference>
<dbReference type="Pfam" id="PF00593">
    <property type="entry name" value="TonB_dep_Rec_b-barrel"/>
    <property type="match status" value="1"/>
</dbReference>
<dbReference type="InterPro" id="IPR000531">
    <property type="entry name" value="Beta-barrel_TonB"/>
</dbReference>
<evidence type="ECO:0000256" key="2">
    <source>
        <dbReference type="ARBA" id="ARBA00022448"/>
    </source>
</evidence>
<dbReference type="SUPFAM" id="SSF56935">
    <property type="entry name" value="Porins"/>
    <property type="match status" value="1"/>
</dbReference>
<dbReference type="PANTHER" id="PTHR30069:SF53">
    <property type="entry name" value="COLICIN I RECEPTOR-RELATED"/>
    <property type="match status" value="1"/>
</dbReference>
<keyword evidence="3 10" id="KW-1134">Transmembrane beta strand</keyword>
<accession>A0AAW9RDZ6</accession>
<dbReference type="Proteomes" id="UP001359886">
    <property type="component" value="Unassembled WGS sequence"/>
</dbReference>
<evidence type="ECO:0000256" key="9">
    <source>
        <dbReference type="ARBA" id="ARBA00023237"/>
    </source>
</evidence>
<dbReference type="PANTHER" id="PTHR30069">
    <property type="entry name" value="TONB-DEPENDENT OUTER MEMBRANE RECEPTOR"/>
    <property type="match status" value="1"/>
</dbReference>
<keyword evidence="9 10" id="KW-0998">Cell outer membrane</keyword>
<evidence type="ECO:0000256" key="8">
    <source>
        <dbReference type="ARBA" id="ARBA00023136"/>
    </source>
</evidence>
<evidence type="ECO:0000259" key="13">
    <source>
        <dbReference type="Pfam" id="PF07715"/>
    </source>
</evidence>
<dbReference type="Gene3D" id="2.40.170.20">
    <property type="entry name" value="TonB-dependent receptor, beta-barrel domain"/>
    <property type="match status" value="1"/>
</dbReference>
<evidence type="ECO:0000256" key="3">
    <source>
        <dbReference type="ARBA" id="ARBA00022452"/>
    </source>
</evidence>
<sequence length="626" mass="67167">MPVATAVALCALVGFSPIELRAQHDDPLEEVEVIGTYLADGAADAETRISLDRDELEAIMPSEPEQLLQRLPGVSVFRPGGAGGVSEIFLRGAESNFTAVYVDGMRLNDSANTRGGSFDFSTLAANDIGRVDIGMGAMSAIYGSDAMAGVIRIDTAYPEAGSGTVYAEAGTEDDWRAGAAGSLALGDRAALGLRISEVDGGDAVDGSSLDLTSISARLSGRRPGGDAWRIDVRHTDRSRTSYPEISGGPELALLPDLETAEGTQTGVSAQSDWTVSDNWQMEFLGNWVDIENHGSTPAVPPGLLDGQPAFTSDSEYRRGQLLWINRVRLGTRARLAFGLDLIEERGRDDGMVDFGFALLPNGFSLDRTTATGFVELANEWAAGLESTIAVRIDHTDVDTRLSGKLGLAKAIGANGGRLWARAANGFKLPSFFALGNPLFGNPDLKPEEVTSFELGYDLPLGDRAMAGISLFTSEYRDLVDFDFETFTNVNRGVIDIDGVHLYGRVQVSDAVWLRADATLTDISSAAGELRRRPETTGGLHLTWEPLPAWSVDAAARYIGERLITSIPTGDIRDDAYLMANVTVRYRATPFLALWLAVDNLFDSNYQDAPGFPAPGSRARLGAELRF</sequence>
<keyword evidence="7 11" id="KW-0798">TonB box</keyword>
<name>A0AAW9RDZ6_9GAMM</name>
<dbReference type="InterPro" id="IPR037066">
    <property type="entry name" value="Plug_dom_sf"/>
</dbReference>
<evidence type="ECO:0000313" key="15">
    <source>
        <dbReference type="Proteomes" id="UP001359886"/>
    </source>
</evidence>
<keyword evidence="2 10" id="KW-0813">Transport</keyword>
<comment type="subcellular location">
    <subcellularLocation>
        <location evidence="1 10">Cell outer membrane</location>
        <topology evidence="1 10">Multi-pass membrane protein</topology>
    </subcellularLocation>
</comment>
<keyword evidence="6" id="KW-0406">Ion transport</keyword>
<protein>
    <submittedName>
        <fullName evidence="14">TonB-dependent receptor</fullName>
    </submittedName>
</protein>
<feature type="domain" description="TonB-dependent receptor-like beta-barrel" evidence="12">
    <location>
        <begin position="236"/>
        <end position="600"/>
    </location>
</feature>
<dbReference type="AlphaFoldDB" id="A0AAW9RDZ6"/>
<evidence type="ECO:0000256" key="5">
    <source>
        <dbReference type="ARBA" id="ARBA00022729"/>
    </source>
</evidence>